<dbReference type="InterPro" id="IPR001173">
    <property type="entry name" value="Glyco_trans_2-like"/>
</dbReference>
<keyword evidence="4 8" id="KW-0808">Transferase</keyword>
<reference evidence="8 9" key="1">
    <citation type="submission" date="2019-03" db="EMBL/GenBank/DDBJ databases">
        <title>Roseomonas sp. a novel Roseomonas species isolated from Sea whip Gorgonian.</title>
        <authorList>
            <person name="Li F."/>
            <person name="Pan X."/>
            <person name="Huang S."/>
            <person name="Li Z."/>
            <person name="Meng B."/>
        </authorList>
    </citation>
    <scope>NUCLEOTIDE SEQUENCE [LARGE SCALE GENOMIC DNA]</scope>
    <source>
        <strain evidence="8 9">M0104</strain>
    </source>
</reference>
<dbReference type="Pfam" id="PF00535">
    <property type="entry name" value="Glycos_transf_2"/>
    <property type="match status" value="1"/>
</dbReference>
<sequence>MLGSLSVRLDSGRGGAAKSRTSPEQRNPVPLRDLAIVIPTLNAARNLPGTLAALQEMPVVVADGGSTDGTPELARRLGAIVIAAPRGRGPQLAAGAAVADASWLLFLHADTRLGEGWREAVAGFVATPGAAHRAAHFRFALDEPSAAARRLTRAVAWRCRVLGLPYGDQGLLIHRDLYAALGGFPPLPLFEDVALVRALGRRRLVALPAEAVTSAARWRRDGWLFRSARNLLCLTLYFAGLPPRLIARLYA</sequence>
<dbReference type="NCBIfam" id="TIGR04283">
    <property type="entry name" value="glyco_like_mftF"/>
    <property type="match status" value="1"/>
</dbReference>
<dbReference type="PANTHER" id="PTHR43646:SF2">
    <property type="entry name" value="GLYCOSYLTRANSFERASE 2-LIKE DOMAIN-CONTAINING PROTEIN"/>
    <property type="match status" value="1"/>
</dbReference>
<dbReference type="Gene3D" id="3.90.550.10">
    <property type="entry name" value="Spore Coat Polysaccharide Biosynthesis Protein SpsA, Chain A"/>
    <property type="match status" value="1"/>
</dbReference>
<evidence type="ECO:0000259" key="7">
    <source>
        <dbReference type="Pfam" id="PF00535"/>
    </source>
</evidence>
<accession>A0A845BGC1</accession>
<evidence type="ECO:0000256" key="5">
    <source>
        <dbReference type="ARBA" id="ARBA00023136"/>
    </source>
</evidence>
<keyword evidence="9" id="KW-1185">Reference proteome</keyword>
<evidence type="ECO:0000313" key="9">
    <source>
        <dbReference type="Proteomes" id="UP000460715"/>
    </source>
</evidence>
<feature type="domain" description="Glycosyltransferase 2-like" evidence="7">
    <location>
        <begin position="36"/>
        <end position="135"/>
    </location>
</feature>
<evidence type="ECO:0000256" key="6">
    <source>
        <dbReference type="SAM" id="MobiDB-lite"/>
    </source>
</evidence>
<evidence type="ECO:0000256" key="1">
    <source>
        <dbReference type="ARBA" id="ARBA00004236"/>
    </source>
</evidence>
<dbReference type="AlphaFoldDB" id="A0A845BGC1"/>
<evidence type="ECO:0000256" key="4">
    <source>
        <dbReference type="ARBA" id="ARBA00022679"/>
    </source>
</evidence>
<name>A0A845BGC1_9PROT</name>
<dbReference type="GO" id="GO:0016757">
    <property type="term" value="F:glycosyltransferase activity"/>
    <property type="evidence" value="ECO:0007669"/>
    <property type="project" value="UniProtKB-KW"/>
</dbReference>
<comment type="subcellular location">
    <subcellularLocation>
        <location evidence="1">Cell membrane</location>
    </subcellularLocation>
</comment>
<keyword evidence="2" id="KW-1003">Cell membrane</keyword>
<feature type="region of interest" description="Disordered" evidence="6">
    <location>
        <begin position="9"/>
        <end position="28"/>
    </location>
</feature>
<dbReference type="PANTHER" id="PTHR43646">
    <property type="entry name" value="GLYCOSYLTRANSFERASE"/>
    <property type="match status" value="1"/>
</dbReference>
<evidence type="ECO:0000256" key="2">
    <source>
        <dbReference type="ARBA" id="ARBA00022475"/>
    </source>
</evidence>
<dbReference type="Proteomes" id="UP000460715">
    <property type="component" value="Unassembled WGS sequence"/>
</dbReference>
<dbReference type="GO" id="GO:0005886">
    <property type="term" value="C:plasma membrane"/>
    <property type="evidence" value="ECO:0007669"/>
    <property type="project" value="UniProtKB-SubCell"/>
</dbReference>
<dbReference type="EMBL" id="SNVJ01000018">
    <property type="protein sequence ID" value="MXP65130.1"/>
    <property type="molecule type" value="Genomic_DNA"/>
</dbReference>
<keyword evidence="5" id="KW-0472">Membrane</keyword>
<organism evidence="8 9">
    <name type="scientific">Teichococcus coralli</name>
    <dbReference type="NCBI Taxonomy" id="2545983"/>
    <lineage>
        <taxon>Bacteria</taxon>
        <taxon>Pseudomonadati</taxon>
        <taxon>Pseudomonadota</taxon>
        <taxon>Alphaproteobacteria</taxon>
        <taxon>Acetobacterales</taxon>
        <taxon>Roseomonadaceae</taxon>
        <taxon>Roseomonas</taxon>
    </lineage>
</organism>
<dbReference type="SUPFAM" id="SSF53448">
    <property type="entry name" value="Nucleotide-diphospho-sugar transferases"/>
    <property type="match status" value="1"/>
</dbReference>
<dbReference type="InterPro" id="IPR029044">
    <property type="entry name" value="Nucleotide-diphossugar_trans"/>
</dbReference>
<dbReference type="InterPro" id="IPR026461">
    <property type="entry name" value="Trfase_2_rSAM/seldom_assoc"/>
</dbReference>
<gene>
    <name evidence="8" type="ORF">E0493_17425</name>
</gene>
<keyword evidence="3" id="KW-0328">Glycosyltransferase</keyword>
<comment type="caution">
    <text evidence="8">The sequence shown here is derived from an EMBL/GenBank/DDBJ whole genome shotgun (WGS) entry which is preliminary data.</text>
</comment>
<evidence type="ECO:0000313" key="8">
    <source>
        <dbReference type="EMBL" id="MXP65130.1"/>
    </source>
</evidence>
<evidence type="ECO:0000256" key="3">
    <source>
        <dbReference type="ARBA" id="ARBA00022676"/>
    </source>
</evidence>
<dbReference type="OrthoDB" id="5291101at2"/>
<dbReference type="CDD" id="cd02522">
    <property type="entry name" value="GT_2_like_a"/>
    <property type="match status" value="1"/>
</dbReference>
<proteinExistence type="predicted"/>
<protein>
    <submittedName>
        <fullName evidence="8">Glycosyltransferase</fullName>
    </submittedName>
</protein>